<sequence>MTAAGASTVRPRPSLGECDAVLTALRGLLMAVAALLAFIYPFQAVRFLVLAGGGLLLIDGALGLAAMKFSGPRSNLFWFELVRNCLSIAAGLIVLFSPVLLGIFSPGVMTSLVGLLAVLVGTMEFLSGFIDRERGSRLWPAMIGGGLYIVFGLALLFIPLSSAVVLVRIVTALMILYALLLFYRAWPMRAATEG</sequence>
<feature type="transmembrane region" description="Helical" evidence="1">
    <location>
        <begin position="47"/>
        <end position="69"/>
    </location>
</feature>
<proteinExistence type="predicted"/>
<accession>H0I2K5</accession>
<feature type="transmembrane region" description="Helical" evidence="1">
    <location>
        <begin position="138"/>
        <end position="158"/>
    </location>
</feature>
<feature type="transmembrane region" description="Helical" evidence="1">
    <location>
        <begin position="20"/>
        <end position="41"/>
    </location>
</feature>
<dbReference type="Proteomes" id="UP000003250">
    <property type="component" value="Unassembled WGS sequence"/>
</dbReference>
<feature type="transmembrane region" description="Helical" evidence="1">
    <location>
        <begin position="164"/>
        <end position="183"/>
    </location>
</feature>
<keyword evidence="3" id="KW-1185">Reference proteome</keyword>
<dbReference type="OrthoDB" id="8115544at2"/>
<gene>
    <name evidence="2" type="ORF">MAXJ12_33554</name>
</gene>
<evidence type="ECO:0000313" key="2">
    <source>
        <dbReference type="EMBL" id="EHK52807.1"/>
    </source>
</evidence>
<dbReference type="PATRIC" id="fig|1107882.3.peg.6481"/>
<feature type="transmembrane region" description="Helical" evidence="1">
    <location>
        <begin position="81"/>
        <end position="101"/>
    </location>
</feature>
<dbReference type="AlphaFoldDB" id="H0I2K5"/>
<keyword evidence="1" id="KW-0812">Transmembrane</keyword>
<organism evidence="2 3">
    <name type="scientific">Mesorhizobium alhagi CCNWXJ12-2</name>
    <dbReference type="NCBI Taxonomy" id="1107882"/>
    <lineage>
        <taxon>Bacteria</taxon>
        <taxon>Pseudomonadati</taxon>
        <taxon>Pseudomonadota</taxon>
        <taxon>Alphaproteobacteria</taxon>
        <taxon>Hyphomicrobiales</taxon>
        <taxon>Phyllobacteriaceae</taxon>
        <taxon>Allomesorhizobium</taxon>
    </lineage>
</organism>
<feature type="transmembrane region" description="Helical" evidence="1">
    <location>
        <begin position="107"/>
        <end position="126"/>
    </location>
</feature>
<keyword evidence="1" id="KW-0472">Membrane</keyword>
<dbReference type="EMBL" id="AHAM01000301">
    <property type="protein sequence ID" value="EHK52807.1"/>
    <property type="molecule type" value="Genomic_DNA"/>
</dbReference>
<evidence type="ECO:0008006" key="4">
    <source>
        <dbReference type="Google" id="ProtNLM"/>
    </source>
</evidence>
<dbReference type="Pfam" id="PF03729">
    <property type="entry name" value="DUF308"/>
    <property type="match status" value="2"/>
</dbReference>
<evidence type="ECO:0000313" key="3">
    <source>
        <dbReference type="Proteomes" id="UP000003250"/>
    </source>
</evidence>
<keyword evidence="1" id="KW-1133">Transmembrane helix</keyword>
<reference evidence="2 3" key="1">
    <citation type="journal article" date="2012" name="J. Bacteriol.">
        <title>Draft Genome Sequence of Mesorhizobium alhagi CCNWXJ12-2T, a Novel Salt-Resistant Species Isolated from the Desert of Northwestern China.</title>
        <authorList>
            <person name="Zhou M."/>
            <person name="Chen W."/>
            <person name="Chen H."/>
            <person name="Wei G."/>
        </authorList>
    </citation>
    <scope>NUCLEOTIDE SEQUENCE [LARGE SCALE GENOMIC DNA]</scope>
    <source>
        <strain evidence="2 3">CCNWXJ12-2</strain>
    </source>
</reference>
<dbReference type="RefSeq" id="WP_008840262.1">
    <property type="nucleotide sequence ID" value="NZ_AHAM01000301.1"/>
</dbReference>
<evidence type="ECO:0000256" key="1">
    <source>
        <dbReference type="SAM" id="Phobius"/>
    </source>
</evidence>
<protein>
    <recommendedName>
        <fullName evidence="4">Transmembrane protein</fullName>
    </recommendedName>
</protein>
<name>H0I2K5_9HYPH</name>
<dbReference type="InterPro" id="IPR005325">
    <property type="entry name" value="DUF308_memb"/>
</dbReference>